<protein>
    <recommendedName>
        <fullName evidence="2">HD domain-containing protein</fullName>
    </recommendedName>
</protein>
<evidence type="ECO:0000313" key="4">
    <source>
        <dbReference type="Proteomes" id="UP000253517"/>
    </source>
</evidence>
<keyword evidence="4" id="KW-1185">Reference proteome</keyword>
<name>A0A368ZYD0_9FLAO</name>
<accession>A0A368ZYD0</accession>
<feature type="transmembrane region" description="Helical" evidence="1">
    <location>
        <begin position="287"/>
        <end position="305"/>
    </location>
</feature>
<feature type="domain" description="HD" evidence="2">
    <location>
        <begin position="464"/>
        <end position="608"/>
    </location>
</feature>
<sequence>MKTIKKIIIFLKNSFIKNKELFLFGLFSLIITFLLPDTRRFPYDWKINSQWENQDLYAEFSFVYQSIKKPFSISQTQNSETLKFFYYTGEKPSVDLSGLSNLMDDKLTLDIKKIVGQKYRFVLEDSDFLEISDNSRLFLFGPRGDTMEADAGDFHSKAQVISFILSMLRQNGLVDETLSSHLKIQIRHNAFLLQKSSGESDISLSRMQGNIVISEGQLLVKKGQFIDRNLDDLIKYYRELYITGYPNGINKYWVLLGRWILVAFVLIMLHQFLLFFRPNIFEDSSKLLMILSLVLIFFVATLQAYLKDKDWIYFIPLPIVPIVLKAFFDTRLALFTHFLLLLLLGIFLHNVYSFYILHFTAGVFSIITVESIYKRSQLFTSVFKIIAVYILIYFALQLTSGEVFEYGVNNYIKLVINAFLILLAFPLIYSIEKIFGLISDLSLLELLDTNMPLLKELAEKAPGTFHHSLQVSNLAESAASAIGANTLLVRTAALYHDIGKMNHPQYFIENQITGYNPHDELSFEESARVIIDHVKEGIKIARERKLPESIIDFIRTHHGTTKVHYFYKLYLKNFPNITSSEERFRYPGPTPFSKETAILMLADSVEASCRSLAQAGADKAQMEKQIDQIFESLMEQKQFDHANITLSEISEVNKTLKKKIMNIYHNRIQYPK</sequence>
<dbReference type="CDD" id="cd00077">
    <property type="entry name" value="HDc"/>
    <property type="match status" value="1"/>
</dbReference>
<proteinExistence type="predicted"/>
<feature type="transmembrane region" description="Helical" evidence="1">
    <location>
        <begin position="332"/>
        <end position="349"/>
    </location>
</feature>
<dbReference type="InterPro" id="IPR011621">
    <property type="entry name" value="Metal-dep_PHydrolase_7TM_intra"/>
</dbReference>
<dbReference type="SMART" id="SM00471">
    <property type="entry name" value="HDc"/>
    <property type="match status" value="1"/>
</dbReference>
<dbReference type="PROSITE" id="PS51831">
    <property type="entry name" value="HD"/>
    <property type="match status" value="1"/>
</dbReference>
<dbReference type="InterPro" id="IPR006674">
    <property type="entry name" value="HD_domain"/>
</dbReference>
<feature type="transmembrane region" description="Helical" evidence="1">
    <location>
        <begin position="252"/>
        <end position="275"/>
    </location>
</feature>
<organism evidence="3 4">
    <name type="scientific">Schleiferia thermophila</name>
    <dbReference type="NCBI Taxonomy" id="884107"/>
    <lineage>
        <taxon>Bacteria</taxon>
        <taxon>Pseudomonadati</taxon>
        <taxon>Bacteroidota</taxon>
        <taxon>Flavobacteriia</taxon>
        <taxon>Flavobacteriales</taxon>
        <taxon>Schleiferiaceae</taxon>
        <taxon>Schleiferia</taxon>
    </lineage>
</organism>
<dbReference type="RefSeq" id="WP_114366471.1">
    <property type="nucleotide sequence ID" value="NZ_BHZF01000004.1"/>
</dbReference>
<dbReference type="Gene3D" id="1.10.3210.10">
    <property type="entry name" value="Hypothetical protein af1432"/>
    <property type="match status" value="1"/>
</dbReference>
<keyword evidence="1" id="KW-0812">Transmembrane</keyword>
<keyword evidence="1" id="KW-0472">Membrane</keyword>
<dbReference type="InterPro" id="IPR003607">
    <property type="entry name" value="HD/PDEase_dom"/>
</dbReference>
<feature type="transmembrane region" description="Helical" evidence="1">
    <location>
        <begin position="411"/>
        <end position="429"/>
    </location>
</feature>
<evidence type="ECO:0000259" key="2">
    <source>
        <dbReference type="PROSITE" id="PS51831"/>
    </source>
</evidence>
<dbReference type="AlphaFoldDB" id="A0A368ZYD0"/>
<dbReference type="PANTHER" id="PTHR36442:SF1">
    <property type="entry name" value="CYCLIC-DI-AMP PHOSPHODIESTERASE PGPH"/>
    <property type="match status" value="1"/>
</dbReference>
<dbReference type="InterPro" id="IPR006675">
    <property type="entry name" value="HDIG_dom"/>
</dbReference>
<dbReference type="PANTHER" id="PTHR36442">
    <property type="entry name" value="CYCLIC-DI-AMP PHOSPHODIESTERASE PGPH"/>
    <property type="match status" value="1"/>
</dbReference>
<keyword evidence="1" id="KW-1133">Transmembrane helix</keyword>
<comment type="caution">
    <text evidence="3">The sequence shown here is derived from an EMBL/GenBank/DDBJ whole genome shotgun (WGS) entry which is preliminary data.</text>
</comment>
<dbReference type="Pfam" id="PF01966">
    <property type="entry name" value="HD"/>
    <property type="match status" value="1"/>
</dbReference>
<dbReference type="Proteomes" id="UP000253517">
    <property type="component" value="Unassembled WGS sequence"/>
</dbReference>
<dbReference type="SUPFAM" id="SSF109604">
    <property type="entry name" value="HD-domain/PDEase-like"/>
    <property type="match status" value="1"/>
</dbReference>
<reference evidence="3 4" key="1">
    <citation type="submission" date="2018-07" db="EMBL/GenBank/DDBJ databases">
        <title>Genomic Encyclopedia of Type Strains, Phase IV (KMG-IV): sequencing the most valuable type-strain genomes for metagenomic binning, comparative biology and taxonomic classification.</title>
        <authorList>
            <person name="Goeker M."/>
        </authorList>
    </citation>
    <scope>NUCLEOTIDE SEQUENCE [LARGE SCALE GENOMIC DNA]</scope>
    <source>
        <strain evidence="3 4">DSM 21410</strain>
    </source>
</reference>
<feature type="transmembrane region" description="Helical" evidence="1">
    <location>
        <begin position="311"/>
        <end position="327"/>
    </location>
</feature>
<dbReference type="InterPro" id="IPR052722">
    <property type="entry name" value="PgpH_phosphodiesterase"/>
</dbReference>
<gene>
    <name evidence="3" type="ORF">DES35_10513</name>
</gene>
<feature type="transmembrane region" description="Helical" evidence="1">
    <location>
        <begin position="382"/>
        <end position="399"/>
    </location>
</feature>
<evidence type="ECO:0000313" key="3">
    <source>
        <dbReference type="EMBL" id="RCX02042.1"/>
    </source>
</evidence>
<dbReference type="NCBIfam" id="TIGR00277">
    <property type="entry name" value="HDIG"/>
    <property type="match status" value="1"/>
</dbReference>
<dbReference type="EMBL" id="QPJS01000005">
    <property type="protein sequence ID" value="RCX02042.1"/>
    <property type="molecule type" value="Genomic_DNA"/>
</dbReference>
<dbReference type="Pfam" id="PF07698">
    <property type="entry name" value="7TM-7TMR_HD"/>
    <property type="match status" value="1"/>
</dbReference>
<evidence type="ECO:0000256" key="1">
    <source>
        <dbReference type="SAM" id="Phobius"/>
    </source>
</evidence>